<organism evidence="2">
    <name type="scientific">Arundo donax</name>
    <name type="common">Giant reed</name>
    <name type="synonym">Donax arundinaceus</name>
    <dbReference type="NCBI Taxonomy" id="35708"/>
    <lineage>
        <taxon>Eukaryota</taxon>
        <taxon>Viridiplantae</taxon>
        <taxon>Streptophyta</taxon>
        <taxon>Embryophyta</taxon>
        <taxon>Tracheophyta</taxon>
        <taxon>Spermatophyta</taxon>
        <taxon>Magnoliopsida</taxon>
        <taxon>Liliopsida</taxon>
        <taxon>Poales</taxon>
        <taxon>Poaceae</taxon>
        <taxon>PACMAD clade</taxon>
        <taxon>Arundinoideae</taxon>
        <taxon>Arundineae</taxon>
        <taxon>Arundo</taxon>
    </lineage>
</organism>
<dbReference type="AlphaFoldDB" id="A0A0A8ZB66"/>
<evidence type="ECO:0000256" key="1">
    <source>
        <dbReference type="SAM" id="MobiDB-lite"/>
    </source>
</evidence>
<dbReference type="PANTHER" id="PTHR46328">
    <property type="entry name" value="FAR-RED IMPAIRED RESPONSIVE (FAR1) FAMILY PROTEIN-RELATED"/>
    <property type="match status" value="1"/>
</dbReference>
<name>A0A0A8ZB66_ARUDO</name>
<proteinExistence type="predicted"/>
<evidence type="ECO:0000313" key="2">
    <source>
        <dbReference type="EMBL" id="JAD36614.1"/>
    </source>
</evidence>
<evidence type="ECO:0008006" key="3">
    <source>
        <dbReference type="Google" id="ProtNLM"/>
    </source>
</evidence>
<accession>A0A0A8ZB66</accession>
<feature type="compositionally biased region" description="Polar residues" evidence="1">
    <location>
        <begin position="24"/>
        <end position="38"/>
    </location>
</feature>
<feature type="region of interest" description="Disordered" evidence="1">
    <location>
        <begin position="20"/>
        <end position="46"/>
    </location>
</feature>
<reference evidence="2" key="1">
    <citation type="submission" date="2014-09" db="EMBL/GenBank/DDBJ databases">
        <authorList>
            <person name="Magalhaes I.L.F."/>
            <person name="Oliveira U."/>
            <person name="Santos F.R."/>
            <person name="Vidigal T.H.D.A."/>
            <person name="Brescovit A.D."/>
            <person name="Santos A.J."/>
        </authorList>
    </citation>
    <scope>NUCLEOTIDE SEQUENCE</scope>
    <source>
        <tissue evidence="2">Shoot tissue taken approximately 20 cm above the soil surface</tissue>
    </source>
</reference>
<reference evidence="2" key="2">
    <citation type="journal article" date="2015" name="Data Brief">
        <title>Shoot transcriptome of the giant reed, Arundo donax.</title>
        <authorList>
            <person name="Barrero R.A."/>
            <person name="Guerrero F.D."/>
            <person name="Moolhuijzen P."/>
            <person name="Goolsby J.A."/>
            <person name="Tidwell J."/>
            <person name="Bellgard S.E."/>
            <person name="Bellgard M.I."/>
        </authorList>
    </citation>
    <scope>NUCLEOTIDE SEQUENCE</scope>
    <source>
        <tissue evidence="2">Shoot tissue taken approximately 20 cm above the soil surface</tissue>
    </source>
</reference>
<protein>
    <recommendedName>
        <fullName evidence="3">Protein FAR1-RELATED SEQUENCE</fullName>
    </recommendedName>
</protein>
<sequence length="98" mass="10671">MEYSSSEDDELVEDFIDVEDDTGTENVDQGTGVMSSQVHGIDPSEGSMRPVADNLLMAADVVGRNDEPHMGMEFESDAAARAFYNAYALRFGFGIRVA</sequence>
<dbReference type="PANTHER" id="PTHR46328:SF27">
    <property type="entry name" value="OS12G0287500 PROTEIN"/>
    <property type="match status" value="1"/>
</dbReference>
<dbReference type="EMBL" id="GBRH01261281">
    <property type="protein sequence ID" value="JAD36614.1"/>
    <property type="molecule type" value="Transcribed_RNA"/>
</dbReference>